<dbReference type="InterPro" id="IPR000157">
    <property type="entry name" value="TIR_dom"/>
</dbReference>
<dbReference type="InterPro" id="IPR035897">
    <property type="entry name" value="Toll_tir_struct_dom_sf"/>
</dbReference>
<evidence type="ECO:0000256" key="4">
    <source>
        <dbReference type="ARBA" id="ARBA00022801"/>
    </source>
</evidence>
<dbReference type="Pfam" id="PF23282">
    <property type="entry name" value="WHD_ROQ1"/>
    <property type="match status" value="2"/>
</dbReference>
<organism evidence="9 10">
    <name type="scientific">Mucuna pruriens</name>
    <name type="common">Velvet bean</name>
    <name type="synonym">Dolichos pruriens</name>
    <dbReference type="NCBI Taxonomy" id="157652"/>
    <lineage>
        <taxon>Eukaryota</taxon>
        <taxon>Viridiplantae</taxon>
        <taxon>Streptophyta</taxon>
        <taxon>Embryophyta</taxon>
        <taxon>Tracheophyta</taxon>
        <taxon>Spermatophyta</taxon>
        <taxon>Magnoliopsida</taxon>
        <taxon>eudicotyledons</taxon>
        <taxon>Gunneridae</taxon>
        <taxon>Pentapetalae</taxon>
        <taxon>rosids</taxon>
        <taxon>fabids</taxon>
        <taxon>Fabales</taxon>
        <taxon>Fabaceae</taxon>
        <taxon>Papilionoideae</taxon>
        <taxon>50 kb inversion clade</taxon>
        <taxon>NPAAA clade</taxon>
        <taxon>indigoferoid/millettioid clade</taxon>
        <taxon>Phaseoleae</taxon>
        <taxon>Mucuna</taxon>
    </lineage>
</organism>
<dbReference type="SUPFAM" id="SSF46785">
    <property type="entry name" value="Winged helix' DNA-binding domain"/>
    <property type="match status" value="2"/>
</dbReference>
<feature type="non-terminal residue" evidence="9">
    <location>
        <position position="1626"/>
    </location>
</feature>
<dbReference type="SUPFAM" id="SSF52540">
    <property type="entry name" value="P-loop containing nucleoside triphosphate hydrolases"/>
    <property type="match status" value="2"/>
</dbReference>
<dbReference type="PROSITE" id="PS51450">
    <property type="entry name" value="LRR"/>
    <property type="match status" value="1"/>
</dbReference>
<protein>
    <recommendedName>
        <fullName evidence="1">ADP-ribosyl cyclase/cyclic ADP-ribose hydrolase</fullName>
        <ecNumber evidence="1">3.2.2.6</ecNumber>
    </recommendedName>
</protein>
<dbReference type="InterPro" id="IPR036390">
    <property type="entry name" value="WH_DNA-bd_sf"/>
</dbReference>
<keyword evidence="5" id="KW-0611">Plant defense</keyword>
<dbReference type="InterPro" id="IPR042197">
    <property type="entry name" value="Apaf_helical"/>
</dbReference>
<dbReference type="Gene3D" id="3.80.10.10">
    <property type="entry name" value="Ribonuclease Inhibitor"/>
    <property type="match status" value="2"/>
</dbReference>
<dbReference type="PROSITE" id="PS50104">
    <property type="entry name" value="TIR"/>
    <property type="match status" value="2"/>
</dbReference>
<proteinExistence type="predicted"/>
<dbReference type="Pfam" id="PF00931">
    <property type="entry name" value="NB-ARC"/>
    <property type="match status" value="1"/>
</dbReference>
<dbReference type="SMART" id="SM00255">
    <property type="entry name" value="TIR"/>
    <property type="match status" value="2"/>
</dbReference>
<dbReference type="FunFam" id="3.40.50.10140:FF:000007">
    <property type="entry name" value="Disease resistance protein (TIR-NBS-LRR class)"/>
    <property type="match status" value="2"/>
</dbReference>
<feature type="domain" description="TIR" evidence="8">
    <location>
        <begin position="12"/>
        <end position="175"/>
    </location>
</feature>
<dbReference type="EC" id="3.2.2.6" evidence="1"/>
<evidence type="ECO:0000313" key="10">
    <source>
        <dbReference type="Proteomes" id="UP000257109"/>
    </source>
</evidence>
<dbReference type="SUPFAM" id="SSF52200">
    <property type="entry name" value="Toll/Interleukin receptor TIR domain"/>
    <property type="match status" value="2"/>
</dbReference>
<comment type="caution">
    <text evidence="9">The sequence shown here is derived from an EMBL/GenBank/DDBJ whole genome shotgun (WGS) entry which is preliminary data.</text>
</comment>
<dbReference type="InterPro" id="IPR044974">
    <property type="entry name" value="Disease_R_plants"/>
</dbReference>
<keyword evidence="2" id="KW-0433">Leucine-rich repeat</keyword>
<dbReference type="PANTHER" id="PTHR11017:SF259">
    <property type="entry name" value="ADP-RIBOSYL CYCLASE_CYCLIC ADP-RIBOSE HYDROLASE"/>
    <property type="match status" value="1"/>
</dbReference>
<dbReference type="GO" id="GO:0061809">
    <property type="term" value="F:NAD+ nucleosidase activity, cyclic ADP-ribose generating"/>
    <property type="evidence" value="ECO:0007669"/>
    <property type="project" value="UniProtKB-EC"/>
</dbReference>
<gene>
    <name evidence="9" type="primary">N</name>
    <name evidence="9" type="ORF">CR513_29772</name>
</gene>
<dbReference type="PRINTS" id="PR00364">
    <property type="entry name" value="DISEASERSIST"/>
</dbReference>
<dbReference type="InterPro" id="IPR002182">
    <property type="entry name" value="NB-ARC"/>
</dbReference>
<evidence type="ECO:0000256" key="6">
    <source>
        <dbReference type="ARBA" id="ARBA00023027"/>
    </source>
</evidence>
<dbReference type="Pfam" id="PF20160">
    <property type="entry name" value="C-JID"/>
    <property type="match status" value="1"/>
</dbReference>
<dbReference type="Gene3D" id="3.40.50.10140">
    <property type="entry name" value="Toll/interleukin-1 receptor homology (TIR) domain"/>
    <property type="match status" value="2"/>
</dbReference>
<dbReference type="GO" id="GO:0043531">
    <property type="term" value="F:ADP binding"/>
    <property type="evidence" value="ECO:0007669"/>
    <property type="project" value="InterPro"/>
</dbReference>
<evidence type="ECO:0000259" key="8">
    <source>
        <dbReference type="PROSITE" id="PS50104"/>
    </source>
</evidence>
<name>A0A371GDI9_MUCPR</name>
<keyword evidence="10" id="KW-1185">Reference proteome</keyword>
<accession>A0A371GDI9</accession>
<dbReference type="Pfam" id="PF01582">
    <property type="entry name" value="TIR"/>
    <property type="match status" value="2"/>
</dbReference>
<dbReference type="InterPro" id="IPR032675">
    <property type="entry name" value="LRR_dom_sf"/>
</dbReference>
<evidence type="ECO:0000256" key="5">
    <source>
        <dbReference type="ARBA" id="ARBA00022821"/>
    </source>
</evidence>
<keyword evidence="6" id="KW-0520">NAD</keyword>
<dbReference type="EMBL" id="QJKJ01005895">
    <property type="protein sequence ID" value="RDX88609.1"/>
    <property type="molecule type" value="Genomic_DNA"/>
</dbReference>
<dbReference type="InterPro" id="IPR001611">
    <property type="entry name" value="Leu-rich_rpt"/>
</dbReference>
<keyword evidence="4" id="KW-0378">Hydrolase</keyword>
<keyword evidence="3" id="KW-0677">Repeat</keyword>
<dbReference type="InterPro" id="IPR058192">
    <property type="entry name" value="WHD_ROQ1-like"/>
</dbReference>
<evidence type="ECO:0000256" key="7">
    <source>
        <dbReference type="ARBA" id="ARBA00047304"/>
    </source>
</evidence>
<feature type="non-terminal residue" evidence="9">
    <location>
        <position position="1"/>
    </location>
</feature>
<evidence type="ECO:0000256" key="3">
    <source>
        <dbReference type="ARBA" id="ARBA00022737"/>
    </source>
</evidence>
<reference evidence="9" key="1">
    <citation type="submission" date="2018-05" db="EMBL/GenBank/DDBJ databases">
        <title>Draft genome of Mucuna pruriens seed.</title>
        <authorList>
            <person name="Nnadi N.E."/>
            <person name="Vos R."/>
            <person name="Hasami M.H."/>
            <person name="Devisetty U.K."/>
            <person name="Aguiy J.C."/>
        </authorList>
    </citation>
    <scope>NUCLEOTIDE SEQUENCE [LARGE SCALE GENOMIC DNA]</scope>
    <source>
        <strain evidence="9">JCA_2017</strain>
    </source>
</reference>
<feature type="domain" description="TIR" evidence="8">
    <location>
        <begin position="1012"/>
        <end position="1181"/>
    </location>
</feature>
<dbReference type="GO" id="GO:0006952">
    <property type="term" value="P:defense response"/>
    <property type="evidence" value="ECO:0007669"/>
    <property type="project" value="UniProtKB-KW"/>
</dbReference>
<dbReference type="PANTHER" id="PTHR11017">
    <property type="entry name" value="LEUCINE-RICH REPEAT-CONTAINING PROTEIN"/>
    <property type="match status" value="1"/>
</dbReference>
<evidence type="ECO:0000256" key="2">
    <source>
        <dbReference type="ARBA" id="ARBA00022614"/>
    </source>
</evidence>
<dbReference type="Gene3D" id="1.10.8.430">
    <property type="entry name" value="Helical domain of apoptotic protease-activating factors"/>
    <property type="match status" value="2"/>
</dbReference>
<dbReference type="Gene3D" id="3.40.50.300">
    <property type="entry name" value="P-loop containing nucleotide triphosphate hydrolases"/>
    <property type="match status" value="1"/>
</dbReference>
<dbReference type="InterPro" id="IPR011713">
    <property type="entry name" value="Leu-rich_rpt_3"/>
</dbReference>
<comment type="catalytic activity">
    <reaction evidence="7">
        <text>NAD(+) + H2O = ADP-D-ribose + nicotinamide + H(+)</text>
        <dbReference type="Rhea" id="RHEA:16301"/>
        <dbReference type="ChEBI" id="CHEBI:15377"/>
        <dbReference type="ChEBI" id="CHEBI:15378"/>
        <dbReference type="ChEBI" id="CHEBI:17154"/>
        <dbReference type="ChEBI" id="CHEBI:57540"/>
        <dbReference type="ChEBI" id="CHEBI:57967"/>
        <dbReference type="EC" id="3.2.2.6"/>
    </reaction>
    <physiologicalReaction direction="left-to-right" evidence="7">
        <dbReference type="Rhea" id="RHEA:16302"/>
    </physiologicalReaction>
</comment>
<dbReference type="OrthoDB" id="1453299at2759"/>
<dbReference type="Pfam" id="PF07725">
    <property type="entry name" value="LRR_3"/>
    <property type="match status" value="1"/>
</dbReference>
<dbReference type="SUPFAM" id="SSF52058">
    <property type="entry name" value="L domain-like"/>
    <property type="match status" value="1"/>
</dbReference>
<dbReference type="InterPro" id="IPR027417">
    <property type="entry name" value="P-loop_NTPase"/>
</dbReference>
<evidence type="ECO:0000256" key="1">
    <source>
        <dbReference type="ARBA" id="ARBA00011982"/>
    </source>
</evidence>
<dbReference type="InterPro" id="IPR045344">
    <property type="entry name" value="C-JID"/>
</dbReference>
<evidence type="ECO:0000313" key="9">
    <source>
        <dbReference type="EMBL" id="RDX88609.1"/>
    </source>
</evidence>
<sequence>MASNSIIQCSSSSSHAMRTYDTHANNFTGFLFEALCRKGIDAFKDDADIKKGESIAPELLQAIEGSRIFVVVFSKNYASATWCLRELAHIFNCFETSQTRVLPIFYDVDSSEVRKQSEYYGKAFAKHEERFREDKEKMEEVQRWREAMTRVANLSGWDIRNRKDNSCIISHQYDFCCYIGDVSKIYGSSGTLGVQKQLFSQSLDEKGIEICNVSKGTFLVWTRLRRAWALIVLDKVEMLNMFTGSRDTLLRECLGGGSRIIIISRDQQILKTHGVDDIYLVQPLNCKDAFQLFCKKAFKSDDIMSDYKQLTNDMLSHVEGHPLAIEILGSTLSGRDVLQWRSALARLREKKSKNIMDVLRISFDELEDIEKEIFLDIACFFYSTEEEYVKEILDFRGFHPEYGLQVLIDKSLITVMNGRVHMHHLLSDLGKCIVREKSPKKPSKWTENLEAIVLDNPYISEKTIRVDALSKMRHLKLLTLIGMKFAGRVDYLSNELGYINWEYYPFEYLPQSFQPDSLVQLCLPCSNIKQLWEVTKPLPNLRDLDLCYSKNLIEMPDFGEALNLEMLDLQGCMQLTKIYPSIGLLRKLTFLRLTDCKNLVSLPNSILGLNSLEYLNLSGCSKLYNIQLLDEPRDAEHLKKLYIGEAPIHSQSASSYSRAHNDSVICLLPPSPIFPSLHSLDLSFCNLLQIPDAIGNLSCLEILDLSGNSFATLPNLKELSKLFILRLQHCKQLKYLSELPSRIDFLSPPCMGELINPGLYVYNCPELVARECCTSMCFSWMIRNVQVHDPSFLLSYLSLPLCVLHQSQILNHPRRGEVFIHSVTPGSEIPRWFNNQHVSMDSYMSIDASPVMHDNNWIGVAYCAVFVVRHGRVTEMDFPKCFSFLFFMLDNLYVKRVSSESDHIWLFFVSRRQFMKACLYQGTPCDGFLKLEFDLPLNSECHVKVKKYRYRWVYKQDLELSNITMMHGRNPLVQKHKKEIKENEAKEQRIYHQKNGERILIQRSSSSSNAMRTYDVFVSFRGEDTRNSFTDFLFQALRRKAIDAFKDDTHLNKGESIAPELLQAIHGSRIFIVVFSQNYASSTWCLCELAQICNCVQTSPRHVLPIFYDVDPSEVRKQSGYYEKAFVEHEESFKKDKERMKEVQRWKEALTRMANFSGWDIRNKPQYPQIEEIVENITNILGHKFSSLPNDKLVGMKSRVEELEELLHLRSVKDVRVVGISGMGGIGKTTLVRALYERISHQYDLHCFIDDVSKIYRDSSTLGVQKKLLLQSLNEKNLEICNVSEGTCLLWTRLRHARALIVFDNVDQVGQLKMFTGSRDTLLRECLGGGSRIIIISRDQHILRTHGVDDVYQVQELDHKDAIQLFCRNAFKSDYIMSGYKKLTYEVLSHAQGHPLAVEVFGSSLFGRDVLQWKSALARLSENKSKSIMDMLRISFDQLEDTEKEIFLDIACFFYRDKKEEYVKEILEFRGFHPEYGLELLIDKSLIVIKDGTIRMHDLLRDLGRYIVREKSPKETRNWSRLWDYKDLTKVLSDNMAAKNLEAIVVEHPTNIFPKTPIRADALSKMSHLKLLKLFPGSLNYLSNELGYFYWWGYPFECLPSSFQPDNLVELFMPHSNIKQLWKGTK</sequence>
<dbReference type="GO" id="GO:0007165">
    <property type="term" value="P:signal transduction"/>
    <property type="evidence" value="ECO:0007669"/>
    <property type="project" value="InterPro"/>
</dbReference>
<dbReference type="Proteomes" id="UP000257109">
    <property type="component" value="Unassembled WGS sequence"/>
</dbReference>